<dbReference type="PANTHER" id="PTHR48207">
    <property type="entry name" value="SUCCINATE--HYDROXYMETHYLGLUTARATE COA-TRANSFERASE"/>
    <property type="match status" value="1"/>
</dbReference>
<dbReference type="Gene3D" id="3.40.50.10540">
    <property type="entry name" value="Crotonobetainyl-coa:carnitine coa-transferase, domain 1"/>
    <property type="match status" value="1"/>
</dbReference>
<sequence>MSQNDVKTAAPTGPLAGIRVLELSQIMAGPTCGLMLADMGADVIKIEKLPKGDDSRGYQDPQINGVSAPFLILNRNKRGMGLDLKNPKGADVLKRMVVHADVLTENYRRGTMEKLGVGYDVLKAVNPGLIYAVVSGYGRTGPLADKGGFDLIAQGFGGLMSITGHPGGPPAKTGNPVSDINAGILSCVGVLAALIERGKSGVGQIVDTSLMEAAMQQTYWQAAMFFATGLSAGPGGSAHPLTAPYQAFKTANGYLNIGGANQANWERVAETLGHPEWKTDPRFENNTIRLANREVLEQLIEAELCKKTTAEWIAVFDKTGVPAGPVHTIEEALTHPQALAREMVVESVHPQAGLVKGVGFPVKFSEQPRTPATPAPGLGQHTVQVLREFGFRDDEITDLVSDRVVLDAS</sequence>
<keyword evidence="1 2" id="KW-0808">Transferase</keyword>
<dbReference type="Proteomes" id="UP000739565">
    <property type="component" value="Unassembled WGS sequence"/>
</dbReference>
<keyword evidence="3" id="KW-1185">Reference proteome</keyword>
<name>A0A953N8J6_9BURK</name>
<dbReference type="SUPFAM" id="SSF89796">
    <property type="entry name" value="CoA-transferase family III (CaiB/BaiF)"/>
    <property type="match status" value="1"/>
</dbReference>
<dbReference type="GO" id="GO:0008410">
    <property type="term" value="F:CoA-transferase activity"/>
    <property type="evidence" value="ECO:0007669"/>
    <property type="project" value="TreeGrafter"/>
</dbReference>
<reference evidence="2" key="1">
    <citation type="submission" date="2021-07" db="EMBL/GenBank/DDBJ databases">
        <title>New genus and species of the family Alcaligenaceae.</title>
        <authorList>
            <person name="Hahn M.W."/>
        </authorList>
    </citation>
    <scope>NUCLEOTIDE SEQUENCE</scope>
    <source>
        <strain evidence="2">LF4-65</strain>
    </source>
</reference>
<dbReference type="PANTHER" id="PTHR48207:SF4">
    <property type="entry name" value="BLL6097 PROTEIN"/>
    <property type="match status" value="1"/>
</dbReference>
<evidence type="ECO:0000313" key="3">
    <source>
        <dbReference type="Proteomes" id="UP000739565"/>
    </source>
</evidence>
<dbReference type="InterPro" id="IPR003673">
    <property type="entry name" value="CoA-Trfase_fam_III"/>
</dbReference>
<dbReference type="Gene3D" id="3.30.1540.10">
    <property type="entry name" value="formyl-coa transferase, domain 3"/>
    <property type="match status" value="1"/>
</dbReference>
<dbReference type="Pfam" id="PF02515">
    <property type="entry name" value="CoA_transf_3"/>
    <property type="match status" value="1"/>
</dbReference>
<dbReference type="EMBL" id="JAHXRI010000004">
    <property type="protein sequence ID" value="MBZ1349583.1"/>
    <property type="molecule type" value="Genomic_DNA"/>
</dbReference>
<dbReference type="InterPro" id="IPR050483">
    <property type="entry name" value="CoA-transferase_III_domain"/>
</dbReference>
<evidence type="ECO:0000313" key="2">
    <source>
        <dbReference type="EMBL" id="MBZ1349583.1"/>
    </source>
</evidence>
<proteinExistence type="predicted"/>
<protein>
    <submittedName>
        <fullName evidence="2">CoA transferase</fullName>
    </submittedName>
</protein>
<dbReference type="AlphaFoldDB" id="A0A953N8J6"/>
<dbReference type="InterPro" id="IPR023606">
    <property type="entry name" value="CoA-Trfase_III_dom_1_sf"/>
</dbReference>
<comment type="caution">
    <text evidence="2">The sequence shown here is derived from an EMBL/GenBank/DDBJ whole genome shotgun (WGS) entry which is preliminary data.</text>
</comment>
<dbReference type="RefSeq" id="WP_259660001.1">
    <property type="nucleotide sequence ID" value="NZ_JAHXRI010000004.1"/>
</dbReference>
<gene>
    <name evidence="2" type="ORF">KZZ10_02900</name>
</gene>
<organism evidence="2 3">
    <name type="scientific">Zwartia hollandica</name>
    <dbReference type="NCBI Taxonomy" id="324606"/>
    <lineage>
        <taxon>Bacteria</taxon>
        <taxon>Pseudomonadati</taxon>
        <taxon>Pseudomonadota</taxon>
        <taxon>Betaproteobacteria</taxon>
        <taxon>Burkholderiales</taxon>
        <taxon>Alcaligenaceae</taxon>
        <taxon>Zwartia</taxon>
    </lineage>
</organism>
<dbReference type="InterPro" id="IPR044855">
    <property type="entry name" value="CoA-Trfase_III_dom3_sf"/>
</dbReference>
<evidence type="ECO:0000256" key="1">
    <source>
        <dbReference type="ARBA" id="ARBA00022679"/>
    </source>
</evidence>
<accession>A0A953N8J6</accession>